<reference evidence="2 3" key="1">
    <citation type="submission" date="2024-10" db="EMBL/GenBank/DDBJ databases">
        <title>Updated reference genomes for cyclostephanoid diatoms.</title>
        <authorList>
            <person name="Roberts W.R."/>
            <person name="Alverson A.J."/>
        </authorList>
    </citation>
    <scope>NUCLEOTIDE SEQUENCE [LARGE SCALE GENOMIC DNA]</scope>
    <source>
        <strain evidence="2 3">AJA010-31</strain>
    </source>
</reference>
<keyword evidence="3" id="KW-1185">Reference proteome</keyword>
<proteinExistence type="predicted"/>
<comment type="caution">
    <text evidence="2">The sequence shown here is derived from an EMBL/GenBank/DDBJ whole genome shotgun (WGS) entry which is preliminary data.</text>
</comment>
<organism evidence="2 3">
    <name type="scientific">Cyclotella atomus</name>
    <dbReference type="NCBI Taxonomy" id="382360"/>
    <lineage>
        <taxon>Eukaryota</taxon>
        <taxon>Sar</taxon>
        <taxon>Stramenopiles</taxon>
        <taxon>Ochrophyta</taxon>
        <taxon>Bacillariophyta</taxon>
        <taxon>Coscinodiscophyceae</taxon>
        <taxon>Thalassiosirophycidae</taxon>
        <taxon>Stephanodiscales</taxon>
        <taxon>Stephanodiscaceae</taxon>
        <taxon>Cyclotella</taxon>
    </lineage>
</organism>
<dbReference type="Proteomes" id="UP001530400">
    <property type="component" value="Unassembled WGS sequence"/>
</dbReference>
<feature type="region of interest" description="Disordered" evidence="1">
    <location>
        <begin position="32"/>
        <end position="52"/>
    </location>
</feature>
<dbReference type="EMBL" id="JALLPJ020001417">
    <property type="protein sequence ID" value="KAL3764561.1"/>
    <property type="molecule type" value="Genomic_DNA"/>
</dbReference>
<evidence type="ECO:0000313" key="3">
    <source>
        <dbReference type="Proteomes" id="UP001530400"/>
    </source>
</evidence>
<evidence type="ECO:0000313" key="2">
    <source>
        <dbReference type="EMBL" id="KAL3764561.1"/>
    </source>
</evidence>
<protein>
    <submittedName>
        <fullName evidence="2">Uncharacterized protein</fullName>
    </submittedName>
</protein>
<gene>
    <name evidence="2" type="ORF">ACHAWO_007932</name>
</gene>
<dbReference type="AlphaFoldDB" id="A0ABD3MNZ1"/>
<name>A0ABD3MNZ1_9STRA</name>
<evidence type="ECO:0000256" key="1">
    <source>
        <dbReference type="SAM" id="MobiDB-lite"/>
    </source>
</evidence>
<sequence length="497" mass="55001">MAKPNKWAPLSYPSSSIFESAASSNGAATAATAPSAVGGARNENNVLKNKSKRGPNPYFPLHRYVLVAALRELLLIDGQIDVRTLRLIDVNNNGNGNGGADGDVREACCAQDACCKSSIDIVPPDGRNCRFTCAEELVNFMIDQALDGGGDPTQERIEIIVGRDKEISVCESTYCTSNNHVERDNMAIIVSSKRKVSDVDEHCRKKPRLDCSSFPIHLVQLVRSNAVVLQSRSATSSSRDAANHVSPMQSSFQSTVSFPSDADIQEFLLFPQLQRQQQQQHHNYYQNVKKPIMALPPLLQTSITNESHLRSIAHDLSSFIINKYELHTPLSIFLGYKSSSKSKSIDKSKLVSIFADVLFDVSHALYAWIQTELELQRATTESGTKMKGNRVCIPTQNNNTDTIKNSLFDERALKRIGGFDPSSLLPLALGVKYCNENHLSWEEYAMTEEGRKALEVHILSCDGNRKDALYEIGKWRRGRRGRALRDRAGAAPSFVVG</sequence>
<accession>A0ABD3MNZ1</accession>